<keyword evidence="3" id="KW-1185">Reference proteome</keyword>
<dbReference type="AlphaFoldDB" id="A0AAD3RT56"/>
<feature type="coiled-coil region" evidence="1">
    <location>
        <begin position="5"/>
        <end position="53"/>
    </location>
</feature>
<reference evidence="2" key="2">
    <citation type="submission" date="2023-01" db="EMBL/GenBank/DDBJ databases">
        <authorList>
            <person name="Sun Q."/>
            <person name="Evtushenko L."/>
        </authorList>
    </citation>
    <scope>NUCLEOTIDE SEQUENCE</scope>
    <source>
        <strain evidence="2">VKM B-2222</strain>
    </source>
</reference>
<evidence type="ECO:0000313" key="3">
    <source>
        <dbReference type="Proteomes" id="UP001143349"/>
    </source>
</evidence>
<organism evidence="2 3">
    <name type="scientific">Paracoccus kondratievae</name>
    <dbReference type="NCBI Taxonomy" id="135740"/>
    <lineage>
        <taxon>Bacteria</taxon>
        <taxon>Pseudomonadati</taxon>
        <taxon>Pseudomonadota</taxon>
        <taxon>Alphaproteobacteria</taxon>
        <taxon>Rhodobacterales</taxon>
        <taxon>Paracoccaceae</taxon>
        <taxon>Paracoccus</taxon>
    </lineage>
</organism>
<dbReference type="Proteomes" id="UP001143349">
    <property type="component" value="Unassembled WGS sequence"/>
</dbReference>
<sequence>MSEELIAYKAALSEAQEENQALRNRIVALRITVENLSAELAEYKAKAEGQQAEPAAA</sequence>
<accession>A0AAD3RT56</accession>
<proteinExistence type="predicted"/>
<comment type="caution">
    <text evidence="2">The sequence shown here is derived from an EMBL/GenBank/DDBJ whole genome shotgun (WGS) entry which is preliminary data.</text>
</comment>
<reference evidence="2" key="1">
    <citation type="journal article" date="2014" name="Int. J. Syst. Evol. Microbiol.">
        <title>Complete genome sequence of Corynebacterium casei LMG S-19264T (=DSM 44701T), isolated from a smear-ripened cheese.</title>
        <authorList>
            <consortium name="US DOE Joint Genome Institute (JGI-PGF)"/>
            <person name="Walter F."/>
            <person name="Albersmeier A."/>
            <person name="Kalinowski J."/>
            <person name="Ruckert C."/>
        </authorList>
    </citation>
    <scope>NUCLEOTIDE SEQUENCE</scope>
    <source>
        <strain evidence="2">VKM B-2222</strain>
    </source>
</reference>
<keyword evidence="1" id="KW-0175">Coiled coil</keyword>
<gene>
    <name evidence="2" type="ORF">GCM10017635_09210</name>
</gene>
<protein>
    <submittedName>
        <fullName evidence="2">Uncharacterized protein</fullName>
    </submittedName>
</protein>
<dbReference type="EMBL" id="BSFH01000017">
    <property type="protein sequence ID" value="GLK63451.1"/>
    <property type="molecule type" value="Genomic_DNA"/>
</dbReference>
<evidence type="ECO:0000256" key="1">
    <source>
        <dbReference type="SAM" id="Coils"/>
    </source>
</evidence>
<evidence type="ECO:0000313" key="2">
    <source>
        <dbReference type="EMBL" id="GLK63451.1"/>
    </source>
</evidence>
<name>A0AAD3RT56_9RHOB</name>